<dbReference type="Gene3D" id="1.20.1740.10">
    <property type="entry name" value="Amino acid/polyamine transporter I"/>
    <property type="match status" value="1"/>
</dbReference>
<protein>
    <submittedName>
        <fullName evidence="6">Amino acid/polyamine/organocation transporter, APC superfamily</fullName>
    </submittedName>
</protein>
<keyword evidence="3 5" id="KW-1133">Transmembrane helix</keyword>
<feature type="transmembrane region" description="Helical" evidence="5">
    <location>
        <begin position="237"/>
        <end position="261"/>
    </location>
</feature>
<feature type="transmembrane region" description="Helical" evidence="5">
    <location>
        <begin position="524"/>
        <end position="542"/>
    </location>
</feature>
<dbReference type="GO" id="GO:0015179">
    <property type="term" value="F:L-amino acid transmembrane transporter activity"/>
    <property type="evidence" value="ECO:0007669"/>
    <property type="project" value="TreeGrafter"/>
</dbReference>
<proteinExistence type="predicted"/>
<evidence type="ECO:0000256" key="2">
    <source>
        <dbReference type="ARBA" id="ARBA00022692"/>
    </source>
</evidence>
<evidence type="ECO:0000313" key="6">
    <source>
        <dbReference type="EMBL" id="SEC63145.1"/>
    </source>
</evidence>
<dbReference type="Pfam" id="PF13520">
    <property type="entry name" value="AA_permease_2"/>
    <property type="match status" value="1"/>
</dbReference>
<accession>A0A1H4U335</accession>
<keyword evidence="4 5" id="KW-0472">Membrane</keyword>
<feature type="transmembrane region" description="Helical" evidence="5">
    <location>
        <begin position="464"/>
        <end position="484"/>
    </location>
</feature>
<name>A0A1H4U335_9BACT</name>
<feature type="transmembrane region" description="Helical" evidence="5">
    <location>
        <begin position="198"/>
        <end position="217"/>
    </location>
</feature>
<dbReference type="EMBL" id="FNSD01000001">
    <property type="protein sequence ID" value="SEC63145.1"/>
    <property type="molecule type" value="Genomic_DNA"/>
</dbReference>
<feature type="transmembrane region" description="Helical" evidence="5">
    <location>
        <begin position="496"/>
        <end position="518"/>
    </location>
</feature>
<feature type="transmembrane region" description="Helical" evidence="5">
    <location>
        <begin position="155"/>
        <end position="178"/>
    </location>
</feature>
<dbReference type="PANTHER" id="PTHR11785:SF512">
    <property type="entry name" value="SOBREMESA, ISOFORM B"/>
    <property type="match status" value="1"/>
</dbReference>
<evidence type="ECO:0000256" key="3">
    <source>
        <dbReference type="ARBA" id="ARBA00022989"/>
    </source>
</evidence>
<reference evidence="6 7" key="1">
    <citation type="submission" date="2016-10" db="EMBL/GenBank/DDBJ databases">
        <authorList>
            <person name="de Groot N.N."/>
        </authorList>
    </citation>
    <scope>NUCLEOTIDE SEQUENCE [LARGE SCALE GENOMIC DNA]</scope>
    <source>
        <strain evidence="6 7">AB35.6</strain>
    </source>
</reference>
<feature type="transmembrane region" description="Helical" evidence="5">
    <location>
        <begin position="325"/>
        <end position="350"/>
    </location>
</feature>
<dbReference type="GO" id="GO:0016020">
    <property type="term" value="C:membrane"/>
    <property type="evidence" value="ECO:0007669"/>
    <property type="project" value="UniProtKB-SubCell"/>
</dbReference>
<keyword evidence="2 5" id="KW-0812">Transmembrane</keyword>
<dbReference type="InterPro" id="IPR002293">
    <property type="entry name" value="AA/rel_permease1"/>
</dbReference>
<evidence type="ECO:0000313" key="7">
    <source>
        <dbReference type="Proteomes" id="UP000182409"/>
    </source>
</evidence>
<sequence length="553" mass="59126">MAPSDRNQVHVDVREIRLLLLRNLSSLADALRNWYNKAHVSNETLSPDPTQPEFVKGLGLFSATAIVMGSMVGSGIFIVSADMSRTLESPALLIAAWLVTAIMTVVAALSYGELAAMMPKAGGQYVYLREGLGPVWGFLYGWTLFLVIQSGTIAAVGVAFGKFLGVFVPSVSASHWIWHIAHVPALNVGPMVLGNMDVGLSTANLTAILIITLLTVLNTLGVKLGALIQNVFTSAKIVALLMVVGLGLLAKNATAIAANFSGGNFWQGAGLHSLHPVTVGAGGPTAMVGFLTVIAVVQVGSLFSSDAWNNVTFTAGEITHPKRNLPLSLALGTGVVLALYIACNFIYLAVLPLHGSPEGTSIMARGIQFASEDRVATAVMEQAFAGYGARIMALAVMISTFGCANGMLLSGARVYYTMSQDGLFFKAAGKLSPKSKTPVVSLWVQWAWTCFLCLSGSYGQLLDYVVVAVLIFYILTIVALFVLRRTRPDADRPYRAIGYPVLPGLYIVMATFVCVVLLRYKPQYTWPGILIVLLGLPVYFLWQGKTGRPAESQ</sequence>
<evidence type="ECO:0000256" key="5">
    <source>
        <dbReference type="SAM" id="Phobius"/>
    </source>
</evidence>
<feature type="transmembrane region" description="Helical" evidence="5">
    <location>
        <begin position="281"/>
        <end position="304"/>
    </location>
</feature>
<dbReference type="PIRSF" id="PIRSF006060">
    <property type="entry name" value="AA_transporter"/>
    <property type="match status" value="1"/>
</dbReference>
<evidence type="ECO:0000256" key="1">
    <source>
        <dbReference type="ARBA" id="ARBA00004141"/>
    </source>
</evidence>
<gene>
    <name evidence="6" type="ORF">SAMN05443244_3941</name>
</gene>
<dbReference type="AlphaFoldDB" id="A0A1H4U335"/>
<feature type="transmembrane region" description="Helical" evidence="5">
    <location>
        <begin position="391"/>
        <end position="416"/>
    </location>
</feature>
<comment type="subcellular location">
    <subcellularLocation>
        <location evidence="1">Membrane</location>
        <topology evidence="1">Multi-pass membrane protein</topology>
    </subcellularLocation>
</comment>
<evidence type="ECO:0000256" key="4">
    <source>
        <dbReference type="ARBA" id="ARBA00023136"/>
    </source>
</evidence>
<dbReference type="PANTHER" id="PTHR11785">
    <property type="entry name" value="AMINO ACID TRANSPORTER"/>
    <property type="match status" value="1"/>
</dbReference>
<feature type="transmembrane region" description="Helical" evidence="5">
    <location>
        <begin position="131"/>
        <end position="148"/>
    </location>
</feature>
<feature type="transmembrane region" description="Helical" evidence="5">
    <location>
        <begin position="91"/>
        <end position="111"/>
    </location>
</feature>
<dbReference type="InterPro" id="IPR050598">
    <property type="entry name" value="AminoAcid_Transporter"/>
</dbReference>
<organism evidence="6 7">
    <name type="scientific">Terriglobus roseus</name>
    <dbReference type="NCBI Taxonomy" id="392734"/>
    <lineage>
        <taxon>Bacteria</taxon>
        <taxon>Pseudomonadati</taxon>
        <taxon>Acidobacteriota</taxon>
        <taxon>Terriglobia</taxon>
        <taxon>Terriglobales</taxon>
        <taxon>Acidobacteriaceae</taxon>
        <taxon>Terriglobus</taxon>
    </lineage>
</organism>
<dbReference type="Proteomes" id="UP000182409">
    <property type="component" value="Unassembled WGS sequence"/>
</dbReference>
<feature type="transmembrane region" description="Helical" evidence="5">
    <location>
        <begin position="437"/>
        <end position="458"/>
    </location>
</feature>
<feature type="transmembrane region" description="Helical" evidence="5">
    <location>
        <begin position="58"/>
        <end position="79"/>
    </location>
</feature>